<dbReference type="PROSITE" id="PS00216">
    <property type="entry name" value="SUGAR_TRANSPORT_1"/>
    <property type="match status" value="1"/>
</dbReference>
<comment type="subcellular location">
    <subcellularLocation>
        <location evidence="1">Membrane</location>
        <topology evidence="1">Multi-pass membrane protein</topology>
    </subcellularLocation>
</comment>
<dbReference type="OrthoDB" id="419616at2759"/>
<dbReference type="Proteomes" id="UP000678499">
    <property type="component" value="Unassembled WGS sequence"/>
</dbReference>
<proteinExistence type="predicted"/>
<keyword evidence="5 6" id="KW-0472">Membrane</keyword>
<feature type="transmembrane region" description="Helical" evidence="6">
    <location>
        <begin position="36"/>
        <end position="58"/>
    </location>
</feature>
<evidence type="ECO:0000256" key="6">
    <source>
        <dbReference type="SAM" id="Phobius"/>
    </source>
</evidence>
<protein>
    <recommendedName>
        <fullName evidence="7">Major facilitator superfamily (MFS) profile domain-containing protein</fullName>
    </recommendedName>
</protein>
<accession>A0A7R9BVN2</accession>
<reference evidence="8" key="1">
    <citation type="submission" date="2020-11" db="EMBL/GenBank/DDBJ databases">
        <authorList>
            <person name="Tran Van P."/>
        </authorList>
    </citation>
    <scope>NUCLEOTIDE SEQUENCE</scope>
</reference>
<evidence type="ECO:0000256" key="2">
    <source>
        <dbReference type="ARBA" id="ARBA00022448"/>
    </source>
</evidence>
<feature type="transmembrane region" description="Helical" evidence="6">
    <location>
        <begin position="187"/>
        <end position="208"/>
    </location>
</feature>
<feature type="transmembrane region" description="Helical" evidence="6">
    <location>
        <begin position="242"/>
        <end position="266"/>
    </location>
</feature>
<dbReference type="EMBL" id="OA884928">
    <property type="protein sequence ID" value="CAD7281468.1"/>
    <property type="molecule type" value="Genomic_DNA"/>
</dbReference>
<dbReference type="GO" id="GO:0016020">
    <property type="term" value="C:membrane"/>
    <property type="evidence" value="ECO:0007669"/>
    <property type="project" value="UniProtKB-SubCell"/>
</dbReference>
<dbReference type="InterPro" id="IPR001958">
    <property type="entry name" value="Tet-R_TetA/multi-R_MdtG-like"/>
</dbReference>
<feature type="transmembrane region" description="Helical" evidence="6">
    <location>
        <begin position="125"/>
        <end position="146"/>
    </location>
</feature>
<feature type="transmembrane region" description="Helical" evidence="6">
    <location>
        <begin position="102"/>
        <end position="119"/>
    </location>
</feature>
<dbReference type="InterPro" id="IPR005829">
    <property type="entry name" value="Sugar_transporter_CS"/>
</dbReference>
<evidence type="ECO:0000256" key="5">
    <source>
        <dbReference type="ARBA" id="ARBA00023136"/>
    </source>
</evidence>
<dbReference type="PRINTS" id="PR01035">
    <property type="entry name" value="TCRTETA"/>
</dbReference>
<name>A0A7R9BVN2_9CRUS</name>
<dbReference type="GO" id="GO:0022857">
    <property type="term" value="F:transmembrane transporter activity"/>
    <property type="evidence" value="ECO:0007669"/>
    <property type="project" value="InterPro"/>
</dbReference>
<dbReference type="InterPro" id="IPR020846">
    <property type="entry name" value="MFS_dom"/>
</dbReference>
<evidence type="ECO:0000256" key="3">
    <source>
        <dbReference type="ARBA" id="ARBA00022692"/>
    </source>
</evidence>
<feature type="transmembrane region" description="Helical" evidence="6">
    <location>
        <begin position="371"/>
        <end position="392"/>
    </location>
</feature>
<keyword evidence="3 6" id="KW-0812">Transmembrane</keyword>
<dbReference type="SUPFAM" id="SSF103473">
    <property type="entry name" value="MFS general substrate transporter"/>
    <property type="match status" value="1"/>
</dbReference>
<dbReference type="InterPro" id="IPR011701">
    <property type="entry name" value="MFS"/>
</dbReference>
<evidence type="ECO:0000259" key="7">
    <source>
        <dbReference type="PROSITE" id="PS50850"/>
    </source>
</evidence>
<gene>
    <name evidence="8" type="ORF">NMOB1V02_LOCUS9113</name>
</gene>
<feature type="transmembrane region" description="Helical" evidence="6">
    <location>
        <begin position="332"/>
        <end position="350"/>
    </location>
</feature>
<feature type="transmembrane region" description="Helical" evidence="6">
    <location>
        <begin position="431"/>
        <end position="448"/>
    </location>
</feature>
<feature type="domain" description="Major facilitator superfamily (MFS) profile" evidence="7">
    <location>
        <begin position="35"/>
        <end position="452"/>
    </location>
</feature>
<feature type="transmembrane region" description="Helical" evidence="6">
    <location>
        <begin position="70"/>
        <end position="90"/>
    </location>
</feature>
<dbReference type="PANTHER" id="PTHR23504">
    <property type="entry name" value="MAJOR FACILITATOR SUPERFAMILY DOMAIN-CONTAINING PROTEIN 10"/>
    <property type="match status" value="1"/>
</dbReference>
<dbReference type="Gene3D" id="1.20.1250.20">
    <property type="entry name" value="MFS general substrate transporter like domains"/>
    <property type="match status" value="1"/>
</dbReference>
<dbReference type="PANTHER" id="PTHR23504:SF1">
    <property type="entry name" value="GH21943P-RELATED"/>
    <property type="match status" value="1"/>
</dbReference>
<dbReference type="Pfam" id="PF07690">
    <property type="entry name" value="MFS_1"/>
    <property type="match status" value="1"/>
</dbReference>
<evidence type="ECO:0000313" key="9">
    <source>
        <dbReference type="Proteomes" id="UP000678499"/>
    </source>
</evidence>
<dbReference type="PROSITE" id="PS50850">
    <property type="entry name" value="MFS"/>
    <property type="match status" value="1"/>
</dbReference>
<dbReference type="InterPro" id="IPR036259">
    <property type="entry name" value="MFS_trans_sf"/>
</dbReference>
<evidence type="ECO:0000256" key="4">
    <source>
        <dbReference type="ARBA" id="ARBA00022989"/>
    </source>
</evidence>
<organism evidence="8">
    <name type="scientific">Notodromas monacha</name>
    <dbReference type="NCBI Taxonomy" id="399045"/>
    <lineage>
        <taxon>Eukaryota</taxon>
        <taxon>Metazoa</taxon>
        <taxon>Ecdysozoa</taxon>
        <taxon>Arthropoda</taxon>
        <taxon>Crustacea</taxon>
        <taxon>Oligostraca</taxon>
        <taxon>Ostracoda</taxon>
        <taxon>Podocopa</taxon>
        <taxon>Podocopida</taxon>
        <taxon>Cypridocopina</taxon>
        <taxon>Cypridoidea</taxon>
        <taxon>Cyprididae</taxon>
        <taxon>Notodromas</taxon>
    </lineage>
</organism>
<feature type="transmembrane region" description="Helical" evidence="6">
    <location>
        <begin position="278"/>
        <end position="297"/>
    </location>
</feature>
<keyword evidence="9" id="KW-1185">Reference proteome</keyword>
<feature type="transmembrane region" description="Helical" evidence="6">
    <location>
        <begin position="158"/>
        <end position="181"/>
    </location>
</feature>
<dbReference type="AlphaFoldDB" id="A0A7R9BVN2"/>
<dbReference type="EMBL" id="CAJPEX010002891">
    <property type="protein sequence ID" value="CAG0921620.1"/>
    <property type="molecule type" value="Genomic_DNA"/>
</dbReference>
<sequence length="472" mass="51485">MPGGKFSKRVAGIIIRSRRTIMKDGFIMSGIGEPSLFHALIVIFLEFFAWGLLVSPMITVLNETFPKHMFLMNGIIVGIKGILSFLSAPLIGALSDVWGRKLFLLLTVSFTCAPIPLIMINTWWYFAMISISGILAVTFSVVFAYVADVTEEQERSFAYGLVSATFAASLVTSPGLGAFLGRVYGDAFVVWLASAISLLDVLFILVAVPESLPERAGSVQTISWEHVDPFLSLRKIGQDKTIMMTSLVVFLSYLPEAGQYSCFFVYLRLVMGFSPENVALFMAVVGMLSVAAQTALLGTLMRVVGAKRTIIIGLVFEMLELFWYGFGSHFWMMWAAGCLAAMSQITYPAISTFVSTHMDADKQGVGQGVITGIRGLCTGLGPALYGFVFYLFHVDLNENEAKLHSHESHAERNATSASDLIDFRIIPGPPFVFGALLVICALALAAFIPEEASQSGKSPAKHGVHRRQSGDY</sequence>
<dbReference type="CDD" id="cd17387">
    <property type="entry name" value="MFS_MFSD14"/>
    <property type="match status" value="1"/>
</dbReference>
<keyword evidence="2" id="KW-0813">Transport</keyword>
<evidence type="ECO:0000256" key="1">
    <source>
        <dbReference type="ARBA" id="ARBA00004141"/>
    </source>
</evidence>
<keyword evidence="4 6" id="KW-1133">Transmembrane helix</keyword>
<evidence type="ECO:0000313" key="8">
    <source>
        <dbReference type="EMBL" id="CAD7281468.1"/>
    </source>
</evidence>